<keyword evidence="2" id="KW-0812">Transmembrane</keyword>
<gene>
    <name evidence="3" type="ORF">QIS96_00690</name>
</gene>
<feature type="region of interest" description="Disordered" evidence="1">
    <location>
        <begin position="1"/>
        <end position="31"/>
    </location>
</feature>
<feature type="transmembrane region" description="Helical" evidence="2">
    <location>
        <begin position="113"/>
        <end position="134"/>
    </location>
</feature>
<feature type="transmembrane region" description="Helical" evidence="2">
    <location>
        <begin position="75"/>
        <end position="93"/>
    </location>
</feature>
<keyword evidence="2" id="KW-0472">Membrane</keyword>
<protein>
    <submittedName>
        <fullName evidence="3">DUF6232 family protein</fullName>
    </submittedName>
</protein>
<evidence type="ECO:0000313" key="4">
    <source>
        <dbReference type="Proteomes" id="UP001223978"/>
    </source>
</evidence>
<evidence type="ECO:0000256" key="2">
    <source>
        <dbReference type="SAM" id="Phobius"/>
    </source>
</evidence>
<feature type="compositionally biased region" description="Gly residues" evidence="1">
    <location>
        <begin position="1"/>
        <end position="10"/>
    </location>
</feature>
<dbReference type="InterPro" id="IPR045629">
    <property type="entry name" value="DUF6232"/>
</dbReference>
<proteinExistence type="predicted"/>
<evidence type="ECO:0000256" key="1">
    <source>
        <dbReference type="SAM" id="MobiDB-lite"/>
    </source>
</evidence>
<sequence>MESSGAGGPDGPEENAPPVPPRPSSPPRGFTHGNVELIVSKHVLQIGTAAYPLHNITKVHTFELRPDRAAAVLNFLKWLAICGVAFSVLGLIFDETSSSPSWDSSYDSESSDNPADALAVFGFLVLFGLVINLIRQLSAPTEHVLAVETASSSVALVTLPEPERLPVLRELILDALENPATGLVVRANRVDVNPRNYHFGDTVNMYGGIGNQGVRK</sequence>
<dbReference type="RefSeq" id="WP_282540313.1">
    <property type="nucleotide sequence ID" value="NZ_JASCIQ010000001.1"/>
</dbReference>
<reference evidence="3 4" key="1">
    <citation type="submission" date="2023-05" db="EMBL/GenBank/DDBJ databases">
        <title>Draft genome sequence of Streptomyces sp. B-S-A6 isolated from a cave soil in Thailand.</title>
        <authorList>
            <person name="Chamroensaksri N."/>
            <person name="Muangham S."/>
        </authorList>
    </citation>
    <scope>NUCLEOTIDE SEQUENCE [LARGE SCALE GENOMIC DNA]</scope>
    <source>
        <strain evidence="3 4">B-S-A6</strain>
    </source>
</reference>
<feature type="compositionally biased region" description="Pro residues" evidence="1">
    <location>
        <begin position="15"/>
        <end position="26"/>
    </location>
</feature>
<accession>A0ABT6S382</accession>
<comment type="caution">
    <text evidence="3">The sequence shown here is derived from an EMBL/GenBank/DDBJ whole genome shotgun (WGS) entry which is preliminary data.</text>
</comment>
<keyword evidence="2" id="KW-1133">Transmembrane helix</keyword>
<keyword evidence="4" id="KW-1185">Reference proteome</keyword>
<dbReference type="Proteomes" id="UP001223978">
    <property type="component" value="Unassembled WGS sequence"/>
</dbReference>
<name>A0ABT6S382_9ACTN</name>
<dbReference type="Pfam" id="PF19744">
    <property type="entry name" value="DUF6232"/>
    <property type="match status" value="1"/>
</dbReference>
<dbReference type="EMBL" id="JASCIQ010000001">
    <property type="protein sequence ID" value="MDI3402354.1"/>
    <property type="molecule type" value="Genomic_DNA"/>
</dbReference>
<organism evidence="3 4">
    <name type="scientific">Streptomyces cavernicola</name>
    <dbReference type="NCBI Taxonomy" id="3043613"/>
    <lineage>
        <taxon>Bacteria</taxon>
        <taxon>Bacillati</taxon>
        <taxon>Actinomycetota</taxon>
        <taxon>Actinomycetes</taxon>
        <taxon>Kitasatosporales</taxon>
        <taxon>Streptomycetaceae</taxon>
        <taxon>Streptomyces</taxon>
    </lineage>
</organism>
<evidence type="ECO:0000313" key="3">
    <source>
        <dbReference type="EMBL" id="MDI3402354.1"/>
    </source>
</evidence>